<feature type="domain" description="Beta-lactamase-related" evidence="2">
    <location>
        <begin position="80"/>
        <end position="367"/>
    </location>
</feature>
<feature type="compositionally biased region" description="Basic and acidic residues" evidence="1">
    <location>
        <begin position="23"/>
        <end position="32"/>
    </location>
</feature>
<dbReference type="Pfam" id="PF00144">
    <property type="entry name" value="Beta-lactamase"/>
    <property type="match status" value="1"/>
</dbReference>
<dbReference type="PANTHER" id="PTHR43283:SF7">
    <property type="entry name" value="BETA-LACTAMASE-RELATED DOMAIN-CONTAINING PROTEIN"/>
    <property type="match status" value="1"/>
</dbReference>
<evidence type="ECO:0000313" key="4">
    <source>
        <dbReference type="Proteomes" id="UP001500984"/>
    </source>
</evidence>
<feature type="region of interest" description="Disordered" evidence="1">
    <location>
        <begin position="23"/>
        <end position="63"/>
    </location>
</feature>
<dbReference type="InterPro" id="IPR001466">
    <property type="entry name" value="Beta-lactam-related"/>
</dbReference>
<evidence type="ECO:0000256" key="1">
    <source>
        <dbReference type="SAM" id="MobiDB-lite"/>
    </source>
</evidence>
<proteinExistence type="predicted"/>
<dbReference type="EMBL" id="BAAAPZ010000017">
    <property type="protein sequence ID" value="GAA2104116.1"/>
    <property type="molecule type" value="Genomic_DNA"/>
</dbReference>
<dbReference type="Gene3D" id="3.40.710.10">
    <property type="entry name" value="DD-peptidase/beta-lactamase superfamily"/>
    <property type="match status" value="1"/>
</dbReference>
<dbReference type="RefSeq" id="WP_344337989.1">
    <property type="nucleotide sequence ID" value="NZ_BAAAPZ010000017.1"/>
</dbReference>
<evidence type="ECO:0000313" key="3">
    <source>
        <dbReference type="EMBL" id="GAA2104116.1"/>
    </source>
</evidence>
<dbReference type="GO" id="GO:0016787">
    <property type="term" value="F:hydrolase activity"/>
    <property type="evidence" value="ECO:0007669"/>
    <property type="project" value="UniProtKB-KW"/>
</dbReference>
<sequence>MTTAQAPQSDPAARFRDPAVIRAHMIDDEQRMRTRRVRRGDGPPAALPDPGADPALGSLPVPGPHGKDVPLSAFLDSADSTALLVLHRGRAVHQEFRHGLRPRDLHVTASISKSVFALLFISLVRAGEIDLHRPVRRYVPELAGTGLGEALVDHCLHMLTQVRYGDRPFHKETEARAFFAAVGMVEPPAGYSGPRTLLDRLATTRADGPGGVRFRYENGNTEALGEVVRRVTGQPVAELLSALLHSRIGAVEDAQFSLDTTGRELVSGRFSCTLSDLARIGETLRCEGQAAGAQVLPASLVAGLFRVPDGPAGDVLGTGDRRPDGRPVLAYSQAWWLPLDGEGALVARGRSGQRLYVSPHREAVIALFGAHPVADDLPIPFFEPVLARIAQSLQAR</sequence>
<accession>A0ABP5IS27</accession>
<comment type="caution">
    <text evidence="3">The sequence shown here is derived from an EMBL/GenBank/DDBJ whole genome shotgun (WGS) entry which is preliminary data.</text>
</comment>
<gene>
    <name evidence="3" type="ORF">GCM10009823_28590</name>
</gene>
<dbReference type="InterPro" id="IPR050789">
    <property type="entry name" value="Diverse_Enzym_Activities"/>
</dbReference>
<reference evidence="4" key="1">
    <citation type="journal article" date="2019" name="Int. J. Syst. Evol. Microbiol.">
        <title>The Global Catalogue of Microorganisms (GCM) 10K type strain sequencing project: providing services to taxonomists for standard genome sequencing and annotation.</title>
        <authorList>
            <consortium name="The Broad Institute Genomics Platform"/>
            <consortium name="The Broad Institute Genome Sequencing Center for Infectious Disease"/>
            <person name="Wu L."/>
            <person name="Ma J."/>
        </authorList>
    </citation>
    <scope>NUCLEOTIDE SEQUENCE [LARGE SCALE GENOMIC DNA]</scope>
    <source>
        <strain evidence="4">JCM 15900</strain>
    </source>
</reference>
<dbReference type="PANTHER" id="PTHR43283">
    <property type="entry name" value="BETA-LACTAMASE-RELATED"/>
    <property type="match status" value="1"/>
</dbReference>
<dbReference type="InterPro" id="IPR012338">
    <property type="entry name" value="Beta-lactam/transpept-like"/>
</dbReference>
<evidence type="ECO:0000259" key="2">
    <source>
        <dbReference type="Pfam" id="PF00144"/>
    </source>
</evidence>
<organism evidence="3 4">
    <name type="scientific">Brevibacterium salitolerans</name>
    <dbReference type="NCBI Taxonomy" id="1403566"/>
    <lineage>
        <taxon>Bacteria</taxon>
        <taxon>Bacillati</taxon>
        <taxon>Actinomycetota</taxon>
        <taxon>Actinomycetes</taxon>
        <taxon>Micrococcales</taxon>
        <taxon>Brevibacteriaceae</taxon>
        <taxon>Brevibacterium</taxon>
    </lineage>
</organism>
<dbReference type="Proteomes" id="UP001500984">
    <property type="component" value="Unassembled WGS sequence"/>
</dbReference>
<keyword evidence="4" id="KW-1185">Reference proteome</keyword>
<dbReference type="SUPFAM" id="SSF56601">
    <property type="entry name" value="beta-lactamase/transpeptidase-like"/>
    <property type="match status" value="1"/>
</dbReference>
<keyword evidence="3" id="KW-0378">Hydrolase</keyword>
<protein>
    <submittedName>
        <fullName evidence="3">Serine hydrolase</fullName>
    </submittedName>
</protein>
<name>A0ABP5IS27_9MICO</name>
<feature type="compositionally biased region" description="Low complexity" evidence="1">
    <location>
        <begin position="42"/>
        <end position="57"/>
    </location>
</feature>